<gene>
    <name evidence="2" type="ORF">EI291_08845</name>
</gene>
<evidence type="ECO:0008006" key="4">
    <source>
        <dbReference type="Google" id="ProtNLM"/>
    </source>
</evidence>
<sequence>MVFLFRRRCSALLMRSVSLLTGLLLLAGCTSYPDNSCVLLQSDFEQFEGWMHPLPPFLSTEQAHSGHYSYRVVEGTDFGSKFQQPLGVSCAFVPRKLLLSGWVYLPSGRIGSTKLVVEINCQGRRKNVWECLEVQEVVKRYGKWEYVQKIIRLPADLESTDILQLYVWHVEAGDPTWFDDLRLEGWR</sequence>
<reference evidence="2 3" key="1">
    <citation type="submission" date="2018-12" db="EMBL/GenBank/DDBJ databases">
        <authorList>
            <person name="Feng G."/>
            <person name="Zhu H."/>
        </authorList>
    </citation>
    <scope>NUCLEOTIDE SEQUENCE [LARGE SCALE GENOMIC DNA]</scope>
    <source>
        <strain evidence="2 3">KCTC 12533</strain>
    </source>
</reference>
<dbReference type="EMBL" id="RWIT01000003">
    <property type="protein sequence ID" value="RSK49586.1"/>
    <property type="molecule type" value="Genomic_DNA"/>
</dbReference>
<name>A0A428KSU0_9BACT</name>
<feature type="chain" id="PRO_5019464921" description="CBM-cenC domain-containing protein" evidence="1">
    <location>
        <begin position="28"/>
        <end position="187"/>
    </location>
</feature>
<evidence type="ECO:0000313" key="2">
    <source>
        <dbReference type="EMBL" id="RSK49586.1"/>
    </source>
</evidence>
<keyword evidence="1" id="KW-0732">Signal</keyword>
<comment type="caution">
    <text evidence="2">The sequence shown here is derived from an EMBL/GenBank/DDBJ whole genome shotgun (WGS) entry which is preliminary data.</text>
</comment>
<dbReference type="Gene3D" id="2.60.120.260">
    <property type="entry name" value="Galactose-binding domain-like"/>
    <property type="match status" value="1"/>
</dbReference>
<evidence type="ECO:0000256" key="1">
    <source>
        <dbReference type="SAM" id="SignalP"/>
    </source>
</evidence>
<dbReference type="AlphaFoldDB" id="A0A428KSU0"/>
<dbReference type="PROSITE" id="PS51257">
    <property type="entry name" value="PROKAR_LIPOPROTEIN"/>
    <property type="match status" value="1"/>
</dbReference>
<proteinExistence type="predicted"/>
<organism evidence="2 3">
    <name type="scientific">Hymenobacter rigui</name>
    <dbReference type="NCBI Taxonomy" id="334424"/>
    <lineage>
        <taxon>Bacteria</taxon>
        <taxon>Pseudomonadati</taxon>
        <taxon>Bacteroidota</taxon>
        <taxon>Cytophagia</taxon>
        <taxon>Cytophagales</taxon>
        <taxon>Hymenobacteraceae</taxon>
        <taxon>Hymenobacter</taxon>
    </lineage>
</organism>
<keyword evidence="3" id="KW-1185">Reference proteome</keyword>
<feature type="signal peptide" evidence="1">
    <location>
        <begin position="1"/>
        <end position="27"/>
    </location>
</feature>
<evidence type="ECO:0000313" key="3">
    <source>
        <dbReference type="Proteomes" id="UP000273500"/>
    </source>
</evidence>
<dbReference type="Proteomes" id="UP000273500">
    <property type="component" value="Unassembled WGS sequence"/>
</dbReference>
<accession>A0A428KSU0</accession>
<dbReference type="RefSeq" id="WP_125419439.1">
    <property type="nucleotide sequence ID" value="NZ_RWIT01000003.1"/>
</dbReference>
<protein>
    <recommendedName>
        <fullName evidence="4">CBM-cenC domain-containing protein</fullName>
    </recommendedName>
</protein>